<evidence type="ECO:0000313" key="1">
    <source>
        <dbReference type="EMBL" id="PNR63326.1"/>
    </source>
</evidence>
<reference evidence="1 3" key="1">
    <citation type="journal article" date="2008" name="Science">
        <title>The Physcomitrella genome reveals evolutionary insights into the conquest of land by plants.</title>
        <authorList>
            <person name="Rensing S."/>
            <person name="Lang D."/>
            <person name="Zimmer A."/>
            <person name="Terry A."/>
            <person name="Salamov A."/>
            <person name="Shapiro H."/>
            <person name="Nishiyama T."/>
            <person name="Perroud P.-F."/>
            <person name="Lindquist E."/>
            <person name="Kamisugi Y."/>
            <person name="Tanahashi T."/>
            <person name="Sakakibara K."/>
            <person name="Fujita T."/>
            <person name="Oishi K."/>
            <person name="Shin-I T."/>
            <person name="Kuroki Y."/>
            <person name="Toyoda A."/>
            <person name="Suzuki Y."/>
            <person name="Hashimoto A."/>
            <person name="Yamaguchi K."/>
            <person name="Sugano A."/>
            <person name="Kohara Y."/>
            <person name="Fujiyama A."/>
            <person name="Anterola A."/>
            <person name="Aoki S."/>
            <person name="Ashton N."/>
            <person name="Barbazuk W.B."/>
            <person name="Barker E."/>
            <person name="Bennetzen J."/>
            <person name="Bezanilla M."/>
            <person name="Blankenship R."/>
            <person name="Cho S.H."/>
            <person name="Dutcher S."/>
            <person name="Estelle M."/>
            <person name="Fawcett J.A."/>
            <person name="Gundlach H."/>
            <person name="Hanada K."/>
            <person name="Heyl A."/>
            <person name="Hicks K.A."/>
            <person name="Hugh J."/>
            <person name="Lohr M."/>
            <person name="Mayer K."/>
            <person name="Melkozernov A."/>
            <person name="Murata T."/>
            <person name="Nelson D."/>
            <person name="Pils B."/>
            <person name="Prigge M."/>
            <person name="Reiss B."/>
            <person name="Renner T."/>
            <person name="Rombauts S."/>
            <person name="Rushton P."/>
            <person name="Sanderfoot A."/>
            <person name="Schween G."/>
            <person name="Shiu S.-H."/>
            <person name="Stueber K."/>
            <person name="Theodoulou F.L."/>
            <person name="Tu H."/>
            <person name="Van de Peer Y."/>
            <person name="Verrier P.J."/>
            <person name="Waters E."/>
            <person name="Wood A."/>
            <person name="Yang L."/>
            <person name="Cove D."/>
            <person name="Cuming A."/>
            <person name="Hasebe M."/>
            <person name="Lucas S."/>
            <person name="Mishler D.B."/>
            <person name="Reski R."/>
            <person name="Grigoriev I."/>
            <person name="Quatrano R.S."/>
            <person name="Boore J.L."/>
        </authorList>
    </citation>
    <scope>NUCLEOTIDE SEQUENCE [LARGE SCALE GENOMIC DNA]</scope>
    <source>
        <strain evidence="2 3">cv. Gransden 2004</strain>
    </source>
</reference>
<dbReference type="Gramene" id="Pp3c1_37690V3.1">
    <property type="protein sequence ID" value="Pp3c1_37690V3.1"/>
    <property type="gene ID" value="Pp3c1_37690"/>
</dbReference>
<gene>
    <name evidence="1" type="ORF">PHYPA_001751</name>
</gene>
<dbReference type="AlphaFoldDB" id="A0A2K1LBC0"/>
<keyword evidence="3" id="KW-1185">Reference proteome</keyword>
<dbReference type="EnsemblPlants" id="Pp3c1_37690V3.1">
    <property type="protein sequence ID" value="Pp3c1_37690V3.1"/>
    <property type="gene ID" value="Pp3c1_37690"/>
</dbReference>
<evidence type="ECO:0000313" key="2">
    <source>
        <dbReference type="EnsemblPlants" id="Pp3c1_37690V3.1"/>
    </source>
</evidence>
<dbReference type="Gramene" id="Pp3c1_37690V3.2">
    <property type="protein sequence ID" value="Pp3c1_37690V3.2"/>
    <property type="gene ID" value="Pp3c1_37690"/>
</dbReference>
<dbReference type="EMBL" id="ABEU02000001">
    <property type="protein sequence ID" value="PNR63326.1"/>
    <property type="molecule type" value="Genomic_DNA"/>
</dbReference>
<protein>
    <submittedName>
        <fullName evidence="1 2">Uncharacterized protein</fullName>
    </submittedName>
</protein>
<dbReference type="InParanoid" id="A0A2K1LBC0"/>
<accession>A0A2K1LBC0</accession>
<name>A0A2K1LBC0_PHYPA</name>
<dbReference type="Proteomes" id="UP000006727">
    <property type="component" value="Chromosome 1"/>
</dbReference>
<organism evidence="1">
    <name type="scientific">Physcomitrium patens</name>
    <name type="common">Spreading-leaved earth moss</name>
    <name type="synonym">Physcomitrella patens</name>
    <dbReference type="NCBI Taxonomy" id="3218"/>
    <lineage>
        <taxon>Eukaryota</taxon>
        <taxon>Viridiplantae</taxon>
        <taxon>Streptophyta</taxon>
        <taxon>Embryophyta</taxon>
        <taxon>Bryophyta</taxon>
        <taxon>Bryophytina</taxon>
        <taxon>Bryopsida</taxon>
        <taxon>Funariidae</taxon>
        <taxon>Funariales</taxon>
        <taxon>Funariaceae</taxon>
        <taxon>Physcomitrium</taxon>
    </lineage>
</organism>
<proteinExistence type="predicted"/>
<evidence type="ECO:0000313" key="3">
    <source>
        <dbReference type="Proteomes" id="UP000006727"/>
    </source>
</evidence>
<reference evidence="2" key="3">
    <citation type="submission" date="2020-12" db="UniProtKB">
        <authorList>
            <consortium name="EnsemblPlants"/>
        </authorList>
    </citation>
    <scope>IDENTIFICATION</scope>
</reference>
<reference evidence="1 3" key="2">
    <citation type="journal article" date="2018" name="Plant J.">
        <title>The Physcomitrella patens chromosome-scale assembly reveals moss genome structure and evolution.</title>
        <authorList>
            <person name="Lang D."/>
            <person name="Ullrich K.K."/>
            <person name="Murat F."/>
            <person name="Fuchs J."/>
            <person name="Jenkins J."/>
            <person name="Haas F.B."/>
            <person name="Piednoel M."/>
            <person name="Gundlach H."/>
            <person name="Van Bel M."/>
            <person name="Meyberg R."/>
            <person name="Vives C."/>
            <person name="Morata J."/>
            <person name="Symeonidi A."/>
            <person name="Hiss M."/>
            <person name="Muchero W."/>
            <person name="Kamisugi Y."/>
            <person name="Saleh O."/>
            <person name="Blanc G."/>
            <person name="Decker E.L."/>
            <person name="van Gessel N."/>
            <person name="Grimwood J."/>
            <person name="Hayes R.D."/>
            <person name="Graham S.W."/>
            <person name="Gunter L.E."/>
            <person name="McDaniel S.F."/>
            <person name="Hoernstein S.N.W."/>
            <person name="Larsson A."/>
            <person name="Li F.W."/>
            <person name="Perroud P.F."/>
            <person name="Phillips J."/>
            <person name="Ranjan P."/>
            <person name="Rokshar D.S."/>
            <person name="Rothfels C.J."/>
            <person name="Schneider L."/>
            <person name="Shu S."/>
            <person name="Stevenson D.W."/>
            <person name="Thummler F."/>
            <person name="Tillich M."/>
            <person name="Villarreal Aguilar J.C."/>
            <person name="Widiez T."/>
            <person name="Wong G.K."/>
            <person name="Wymore A."/>
            <person name="Zhang Y."/>
            <person name="Zimmer A.D."/>
            <person name="Quatrano R.S."/>
            <person name="Mayer K.F.X."/>
            <person name="Goodstein D."/>
            <person name="Casacuberta J.M."/>
            <person name="Vandepoele K."/>
            <person name="Reski R."/>
            <person name="Cuming A.C."/>
            <person name="Tuskan G.A."/>
            <person name="Maumus F."/>
            <person name="Salse J."/>
            <person name="Schmutz J."/>
            <person name="Rensing S.A."/>
        </authorList>
    </citation>
    <scope>NUCLEOTIDE SEQUENCE [LARGE SCALE GENOMIC DNA]</scope>
    <source>
        <strain evidence="2 3">cv. Gransden 2004</strain>
    </source>
</reference>
<sequence>MWELLGCIWKTVFAITLGNSSSGRLVYQLFVTKVGHMEEEVKLVMQKVQEMPLIEIQLHLASIESTLPIMAILSFLSPGQTQVLAEWIPSKPFSLSLTFAQILPSLQ</sequence>
<dbReference type="EnsemblPlants" id="Pp3c1_37690V3.2">
    <property type="protein sequence ID" value="Pp3c1_37690V3.2"/>
    <property type="gene ID" value="Pp3c1_37690"/>
</dbReference>